<evidence type="ECO:0000256" key="1">
    <source>
        <dbReference type="ARBA" id="ARBA00004651"/>
    </source>
</evidence>
<feature type="transmembrane region" description="Helical" evidence="7">
    <location>
        <begin position="259"/>
        <end position="278"/>
    </location>
</feature>
<comment type="subcellular location">
    <subcellularLocation>
        <location evidence="1">Cell membrane</location>
        <topology evidence="1">Multi-pass membrane protein</topology>
    </subcellularLocation>
</comment>
<name>A0A8I0G924_9ACTO</name>
<comment type="caution">
    <text evidence="8">The sequence shown here is derived from an EMBL/GenBank/DDBJ whole genome shotgun (WGS) entry which is preliminary data.</text>
</comment>
<evidence type="ECO:0000313" key="8">
    <source>
        <dbReference type="EMBL" id="MBD3690137.1"/>
    </source>
</evidence>
<evidence type="ECO:0000256" key="6">
    <source>
        <dbReference type="ARBA" id="ARBA00023136"/>
    </source>
</evidence>
<feature type="transmembrane region" description="Helical" evidence="7">
    <location>
        <begin position="36"/>
        <end position="59"/>
    </location>
</feature>
<keyword evidence="5 7" id="KW-1133">Transmembrane helix</keyword>
<evidence type="ECO:0000256" key="4">
    <source>
        <dbReference type="ARBA" id="ARBA00022692"/>
    </source>
</evidence>
<accession>A0A8I0G924</accession>
<dbReference type="InterPro" id="IPR010290">
    <property type="entry name" value="TM_effector"/>
</dbReference>
<keyword evidence="3" id="KW-1003">Cell membrane</keyword>
<feature type="transmembrane region" description="Helical" evidence="7">
    <location>
        <begin position="80"/>
        <end position="100"/>
    </location>
</feature>
<feature type="transmembrane region" description="Helical" evidence="7">
    <location>
        <begin position="373"/>
        <end position="396"/>
    </location>
</feature>
<keyword evidence="2" id="KW-0813">Transport</keyword>
<feature type="transmembrane region" description="Helical" evidence="7">
    <location>
        <begin position="223"/>
        <end position="239"/>
    </location>
</feature>
<keyword evidence="4 7" id="KW-0812">Transmembrane</keyword>
<dbReference type="Gene3D" id="1.20.1250.20">
    <property type="entry name" value="MFS general substrate transporter like domains"/>
    <property type="match status" value="1"/>
</dbReference>
<proteinExistence type="predicted"/>
<evidence type="ECO:0000313" key="9">
    <source>
        <dbReference type="Proteomes" id="UP000627538"/>
    </source>
</evidence>
<feature type="transmembrane region" description="Helical" evidence="7">
    <location>
        <begin position="310"/>
        <end position="333"/>
    </location>
</feature>
<gene>
    <name evidence="8" type="ORF">H8R10_07850</name>
</gene>
<protein>
    <submittedName>
        <fullName evidence="8">MFS transporter</fullName>
    </submittedName>
</protein>
<dbReference type="RefSeq" id="WP_191072227.1">
    <property type="nucleotide sequence ID" value="NZ_CP060506.1"/>
</dbReference>
<sequence length="508" mass="55531">MSKTFHSLRYYNYRLWFTSNLVSSTGQWMQRVAQDWLVLTVLTTSSGFAVGITTALQFLPQLLFSVHSGLLADRFNRRHILQLTQVFTALTSVVMGILVLTDTAQLWHVYALAFAAGTANTLGTPVRQTFVSELVAPADLPNAVGLNSTAFNGARMIGPAIAGVAIAWVGTGWVFILNAVLFLVPIITLAIMRVADLREVPVTPRHKGMIREGLAYVKQRSDIVLITMVATVISMLGFNHQLTQGVMATTVYGKGAGEYGLLGSVMAMGSLAGALLAARRSRPRVALVFGSGLAYGLCQCILALAPTYAWYAILLVPTGLLMLTFITAANATIQVSTPPEMRGRVMSIYFLFYLGVTPIGAPLIGWIAEHIGARWSVGIGGIGSVIAAAVAIVCAWRRWHVHVVARQAFPYVNVWGPRERAWADEQCDAGRDLCMALEQAYAGGGQPGPAGRVLYGTMDAEAARYAAHEMGERLTHPYYWKRRYRERIRPKFPRVTRVRGPRDEENEG</sequence>
<dbReference type="AlphaFoldDB" id="A0A8I0G924"/>
<evidence type="ECO:0000256" key="2">
    <source>
        <dbReference type="ARBA" id="ARBA00022448"/>
    </source>
</evidence>
<evidence type="ECO:0000256" key="7">
    <source>
        <dbReference type="SAM" id="Phobius"/>
    </source>
</evidence>
<dbReference type="Proteomes" id="UP000627538">
    <property type="component" value="Unassembled WGS sequence"/>
</dbReference>
<feature type="transmembrane region" description="Helical" evidence="7">
    <location>
        <begin position="345"/>
        <end position="367"/>
    </location>
</feature>
<dbReference type="EMBL" id="JACRUO010000002">
    <property type="protein sequence ID" value="MBD3690137.1"/>
    <property type="molecule type" value="Genomic_DNA"/>
</dbReference>
<keyword evidence="6 7" id="KW-0472">Membrane</keyword>
<dbReference type="Pfam" id="PF05977">
    <property type="entry name" value="MFS_3"/>
    <property type="match status" value="1"/>
</dbReference>
<feature type="transmembrane region" description="Helical" evidence="7">
    <location>
        <begin position="165"/>
        <end position="191"/>
    </location>
</feature>
<evidence type="ECO:0000256" key="5">
    <source>
        <dbReference type="ARBA" id="ARBA00022989"/>
    </source>
</evidence>
<evidence type="ECO:0000256" key="3">
    <source>
        <dbReference type="ARBA" id="ARBA00022475"/>
    </source>
</evidence>
<dbReference type="GO" id="GO:0005886">
    <property type="term" value="C:plasma membrane"/>
    <property type="evidence" value="ECO:0007669"/>
    <property type="project" value="UniProtKB-SubCell"/>
</dbReference>
<keyword evidence="9" id="KW-1185">Reference proteome</keyword>
<dbReference type="PANTHER" id="PTHR23513:SF11">
    <property type="entry name" value="STAPHYLOFERRIN A TRANSPORTER"/>
    <property type="match status" value="1"/>
</dbReference>
<dbReference type="SUPFAM" id="SSF103473">
    <property type="entry name" value="MFS general substrate transporter"/>
    <property type="match status" value="1"/>
</dbReference>
<dbReference type="PANTHER" id="PTHR23513">
    <property type="entry name" value="INTEGRAL MEMBRANE EFFLUX PROTEIN-RELATED"/>
    <property type="match status" value="1"/>
</dbReference>
<reference evidence="8 9" key="1">
    <citation type="submission" date="2020-08" db="EMBL/GenBank/DDBJ databases">
        <title>Winkia gen. nov., sp. nov., isolated from faeces of the Anser albifrons in China.</title>
        <authorList>
            <person name="Liu Q."/>
        </authorList>
    </citation>
    <scope>NUCLEOTIDE SEQUENCE [LARGE SCALE GENOMIC DNA]</scope>
    <source>
        <strain evidence="8 9">C62</strain>
    </source>
</reference>
<dbReference type="InterPro" id="IPR036259">
    <property type="entry name" value="MFS_trans_sf"/>
</dbReference>
<organism evidence="8 9">
    <name type="scientific">Nanchangia anserum</name>
    <dbReference type="NCBI Taxonomy" id="2692125"/>
    <lineage>
        <taxon>Bacteria</taxon>
        <taxon>Bacillati</taxon>
        <taxon>Actinomycetota</taxon>
        <taxon>Actinomycetes</taxon>
        <taxon>Actinomycetales</taxon>
        <taxon>Actinomycetaceae</taxon>
        <taxon>Nanchangia</taxon>
    </lineage>
</organism>
<feature type="transmembrane region" description="Helical" evidence="7">
    <location>
        <begin position="285"/>
        <end position="304"/>
    </location>
</feature>
<dbReference type="CDD" id="cd06173">
    <property type="entry name" value="MFS_MefA_like"/>
    <property type="match status" value="1"/>
</dbReference>